<feature type="non-terminal residue" evidence="5">
    <location>
        <position position="167"/>
    </location>
</feature>
<dbReference type="PANTHER" id="PTHR43185">
    <property type="entry name" value="FERROUS IRON TRANSPORT PROTEIN B"/>
    <property type="match status" value="1"/>
</dbReference>
<feature type="domain" description="Nucleoside transporter/FeoB GTPase Gate" evidence="4">
    <location>
        <begin position="2"/>
        <end position="87"/>
    </location>
</feature>
<feature type="transmembrane region" description="Helical" evidence="2">
    <location>
        <begin position="34"/>
        <end position="53"/>
    </location>
</feature>
<organism evidence="5 6">
    <name type="scientific">Salmonella enterica subsp. enterica serovar Poona</name>
    <dbReference type="NCBI Taxonomy" id="436295"/>
    <lineage>
        <taxon>Bacteria</taxon>
        <taxon>Pseudomonadati</taxon>
        <taxon>Pseudomonadota</taxon>
        <taxon>Gammaproteobacteria</taxon>
        <taxon>Enterobacterales</taxon>
        <taxon>Enterobacteriaceae</taxon>
        <taxon>Salmonella</taxon>
    </lineage>
</organism>
<feature type="domain" description="Ferrous iron transport protein B C-terminal" evidence="3">
    <location>
        <begin position="97"/>
        <end position="149"/>
    </location>
</feature>
<dbReference type="EMBL" id="PYKI01002110">
    <property type="protein sequence ID" value="TGD58340.1"/>
    <property type="molecule type" value="Genomic_DNA"/>
</dbReference>
<evidence type="ECO:0000256" key="2">
    <source>
        <dbReference type="SAM" id="Phobius"/>
    </source>
</evidence>
<keyword evidence="2" id="KW-0472">Membrane</keyword>
<protein>
    <recommendedName>
        <fullName evidence="1">Ferrous iron transport protein B</fullName>
    </recommendedName>
</protein>
<dbReference type="AlphaFoldDB" id="A0A4Z0L9S1"/>
<name>A0A4Z0L9S1_SALET</name>
<comment type="caution">
    <text evidence="5">The sequence shown here is derived from an EMBL/GenBank/DDBJ whole genome shotgun (WGS) entry which is preliminary data.</text>
</comment>
<dbReference type="InterPro" id="IPR011640">
    <property type="entry name" value="Fe2_transport_prot_B_C"/>
</dbReference>
<gene>
    <name evidence="5" type="primary">feoB</name>
    <name evidence="5" type="ORF">C9F07_20465</name>
</gene>
<evidence type="ECO:0000256" key="1">
    <source>
        <dbReference type="ARBA" id="ARBA00031200"/>
    </source>
</evidence>
<dbReference type="InterPro" id="IPR011642">
    <property type="entry name" value="Gate_dom"/>
</dbReference>
<keyword evidence="2" id="KW-0812">Transmembrane</keyword>
<evidence type="ECO:0000313" key="6">
    <source>
        <dbReference type="Proteomes" id="UP000298196"/>
    </source>
</evidence>
<dbReference type="GO" id="GO:0015093">
    <property type="term" value="F:ferrous iron transmembrane transporter activity"/>
    <property type="evidence" value="ECO:0007669"/>
    <property type="project" value="InterPro"/>
</dbReference>
<feature type="non-terminal residue" evidence="5">
    <location>
        <position position="1"/>
    </location>
</feature>
<dbReference type="GO" id="GO:0005886">
    <property type="term" value="C:plasma membrane"/>
    <property type="evidence" value="ECO:0007669"/>
    <property type="project" value="TreeGrafter"/>
</dbReference>
<dbReference type="PANTHER" id="PTHR43185:SF1">
    <property type="entry name" value="FE(2+) TRANSPORTER FEOB"/>
    <property type="match status" value="1"/>
</dbReference>
<evidence type="ECO:0000259" key="4">
    <source>
        <dbReference type="Pfam" id="PF07670"/>
    </source>
</evidence>
<feature type="transmembrane region" description="Helical" evidence="2">
    <location>
        <begin position="65"/>
        <end position="89"/>
    </location>
</feature>
<dbReference type="InterPro" id="IPR050860">
    <property type="entry name" value="FeoB_GTPase"/>
</dbReference>
<reference evidence="5 6" key="1">
    <citation type="submission" date="2018-03" db="EMBL/GenBank/DDBJ databases">
        <title>Non-Typhoidal Salmonella genome sequencing and assembly.</title>
        <authorList>
            <person name="Matchawe C."/>
        </authorList>
    </citation>
    <scope>NUCLEOTIDE SEQUENCE [LARGE SCALE GENOMIC DNA]</scope>
    <source>
        <strain evidence="5 6">22sa</strain>
    </source>
</reference>
<keyword evidence="2" id="KW-1133">Transmembrane helix</keyword>
<evidence type="ECO:0000313" key="5">
    <source>
        <dbReference type="EMBL" id="TGD58340.1"/>
    </source>
</evidence>
<keyword evidence="6" id="KW-1185">Reference proteome</keyword>
<sequence>MMYLFLSFLEDSGYMARAAFVMDRLMQALGLPGKSFVPLIVGFGCNVPSVMGARTLDAPRERLMTIMMAPFMSCGARLAIFAVFAAAFFGQNGALAVFSLYVLGIVMAVLTGLMLKHTIMRGEASPFVMELPVYHVPHISSLILQTWQRQQAFVLRALALIHSAART</sequence>
<feature type="transmembrane region" description="Helical" evidence="2">
    <location>
        <begin position="95"/>
        <end position="115"/>
    </location>
</feature>
<accession>A0A4Z0L9S1</accession>
<evidence type="ECO:0000259" key="3">
    <source>
        <dbReference type="Pfam" id="PF07664"/>
    </source>
</evidence>
<proteinExistence type="predicted"/>
<dbReference type="Proteomes" id="UP000298196">
    <property type="component" value="Unassembled WGS sequence"/>
</dbReference>
<dbReference type="Pfam" id="PF07670">
    <property type="entry name" value="Gate"/>
    <property type="match status" value="1"/>
</dbReference>
<dbReference type="Pfam" id="PF07664">
    <property type="entry name" value="FeoB_C"/>
    <property type="match status" value="1"/>
</dbReference>